<dbReference type="EMBL" id="JAHHZF010000007">
    <property type="protein sequence ID" value="MBT9290738.1"/>
    <property type="molecule type" value="Genomic_DNA"/>
</dbReference>
<dbReference type="Pfam" id="PF02548">
    <property type="entry name" value="Pantoate_transf"/>
    <property type="match status" value="1"/>
</dbReference>
<evidence type="ECO:0000256" key="7">
    <source>
        <dbReference type="SAM" id="Phobius"/>
    </source>
</evidence>
<dbReference type="InterPro" id="IPR040442">
    <property type="entry name" value="Pyrv_kinase-like_dom_sf"/>
</dbReference>
<keyword evidence="4" id="KW-0566">Pantothenate biosynthesis</keyword>
<reference evidence="8 9" key="1">
    <citation type="submission" date="2021-06" db="EMBL/GenBank/DDBJ databases">
        <authorList>
            <person name="Grouzdev D.S."/>
            <person name="Koziaeva V."/>
        </authorList>
    </citation>
    <scope>NUCLEOTIDE SEQUENCE [LARGE SCALE GENOMIC DNA]</scope>
    <source>
        <strain evidence="8 9">22</strain>
    </source>
</reference>
<keyword evidence="7" id="KW-0812">Transmembrane</keyword>
<evidence type="ECO:0000256" key="2">
    <source>
        <dbReference type="ARBA" id="ARBA00011424"/>
    </source>
</evidence>
<keyword evidence="9" id="KW-1185">Reference proteome</keyword>
<feature type="region of interest" description="Disordered" evidence="6">
    <location>
        <begin position="302"/>
        <end position="328"/>
    </location>
</feature>
<dbReference type="Proteomes" id="UP000766595">
    <property type="component" value="Unassembled WGS sequence"/>
</dbReference>
<feature type="region of interest" description="Disordered" evidence="6">
    <location>
        <begin position="344"/>
        <end position="365"/>
    </location>
</feature>
<evidence type="ECO:0000256" key="1">
    <source>
        <dbReference type="ARBA" id="ARBA00008676"/>
    </source>
</evidence>
<organism evidence="8 9">
    <name type="scientific">Prosthecodimorpha staleyi</name>
    <dbReference type="NCBI Taxonomy" id="2840188"/>
    <lineage>
        <taxon>Bacteria</taxon>
        <taxon>Pseudomonadati</taxon>
        <taxon>Pseudomonadota</taxon>
        <taxon>Alphaproteobacteria</taxon>
        <taxon>Hyphomicrobiales</taxon>
        <taxon>Ancalomicrobiaceae</taxon>
        <taxon>Prosthecodimorpha</taxon>
    </lineage>
</organism>
<dbReference type="SUPFAM" id="SSF51621">
    <property type="entry name" value="Phosphoenolpyruvate/pyruvate domain"/>
    <property type="match status" value="1"/>
</dbReference>
<dbReference type="InterPro" id="IPR015813">
    <property type="entry name" value="Pyrv/PenolPyrv_kinase-like_dom"/>
</dbReference>
<comment type="similarity">
    <text evidence="1">Belongs to the PanB family.</text>
</comment>
<keyword evidence="5 8" id="KW-0808">Transferase</keyword>
<feature type="region of interest" description="Disordered" evidence="6">
    <location>
        <begin position="219"/>
        <end position="252"/>
    </location>
</feature>
<keyword evidence="7" id="KW-0472">Membrane</keyword>
<feature type="compositionally biased region" description="Basic and acidic residues" evidence="6">
    <location>
        <begin position="461"/>
        <end position="474"/>
    </location>
</feature>
<protein>
    <recommendedName>
        <fullName evidence="3">3-methyl-2-oxobutanoate hydroxymethyltransferase</fullName>
        <ecNumber evidence="3">2.1.2.11</ecNumber>
    </recommendedName>
</protein>
<dbReference type="PANTHER" id="PTHR20881">
    <property type="entry name" value="3-METHYL-2-OXOBUTANOATE HYDROXYMETHYLTRANSFERASE"/>
    <property type="match status" value="1"/>
</dbReference>
<proteinExistence type="inferred from homology"/>
<dbReference type="GO" id="GO:0000287">
    <property type="term" value="F:magnesium ion binding"/>
    <property type="evidence" value="ECO:0007669"/>
    <property type="project" value="TreeGrafter"/>
</dbReference>
<evidence type="ECO:0000256" key="3">
    <source>
        <dbReference type="ARBA" id="ARBA00012618"/>
    </source>
</evidence>
<dbReference type="GO" id="GO:0005737">
    <property type="term" value="C:cytoplasm"/>
    <property type="evidence" value="ECO:0007669"/>
    <property type="project" value="TreeGrafter"/>
</dbReference>
<evidence type="ECO:0000256" key="4">
    <source>
        <dbReference type="ARBA" id="ARBA00022655"/>
    </source>
</evidence>
<dbReference type="GO" id="GO:0015940">
    <property type="term" value="P:pantothenate biosynthetic process"/>
    <property type="evidence" value="ECO:0007669"/>
    <property type="project" value="UniProtKB-KW"/>
</dbReference>
<dbReference type="Gene3D" id="3.20.20.60">
    <property type="entry name" value="Phosphoenolpyruvate-binding domains"/>
    <property type="match status" value="1"/>
</dbReference>
<feature type="transmembrane region" description="Helical" evidence="7">
    <location>
        <begin position="510"/>
        <end position="533"/>
    </location>
</feature>
<comment type="caution">
    <text evidence="8">The sequence shown here is derived from an EMBL/GenBank/DDBJ whole genome shotgun (WGS) entry which is preliminary data.</text>
</comment>
<dbReference type="AlphaFoldDB" id="A0A947D5K2"/>
<dbReference type="RefSeq" id="WP_261969331.1">
    <property type="nucleotide sequence ID" value="NZ_JAHHZF010000007.1"/>
</dbReference>
<keyword evidence="7" id="KW-1133">Transmembrane helix</keyword>
<evidence type="ECO:0000256" key="6">
    <source>
        <dbReference type="SAM" id="MobiDB-lite"/>
    </source>
</evidence>
<evidence type="ECO:0000313" key="9">
    <source>
        <dbReference type="Proteomes" id="UP000766595"/>
    </source>
</evidence>
<dbReference type="PANTHER" id="PTHR20881:SF0">
    <property type="entry name" value="3-METHYL-2-OXOBUTANOATE HYDROXYMETHYLTRANSFERASE"/>
    <property type="match status" value="1"/>
</dbReference>
<evidence type="ECO:0000256" key="5">
    <source>
        <dbReference type="ARBA" id="ARBA00022679"/>
    </source>
</evidence>
<comment type="subunit">
    <text evidence="2">Homodecamer; pentamer of dimers.</text>
</comment>
<feature type="compositionally biased region" description="Pro residues" evidence="6">
    <location>
        <begin position="435"/>
        <end position="453"/>
    </location>
</feature>
<feature type="compositionally biased region" description="Low complexity" evidence="6">
    <location>
        <begin position="266"/>
        <end position="280"/>
    </location>
</feature>
<feature type="region of interest" description="Disordered" evidence="6">
    <location>
        <begin position="378"/>
        <end position="487"/>
    </location>
</feature>
<dbReference type="EC" id="2.1.2.11" evidence="3"/>
<dbReference type="GO" id="GO:0003864">
    <property type="term" value="F:3-methyl-2-oxobutanoate hydroxymethyltransferase activity"/>
    <property type="evidence" value="ECO:0007669"/>
    <property type="project" value="UniProtKB-EC"/>
</dbReference>
<dbReference type="InterPro" id="IPR003700">
    <property type="entry name" value="Pantoate_hydroxy_MeTrfase"/>
</dbReference>
<name>A0A947D5K2_9HYPH</name>
<evidence type="ECO:0000313" key="8">
    <source>
        <dbReference type="EMBL" id="MBT9290738.1"/>
    </source>
</evidence>
<feature type="region of interest" description="Disordered" evidence="6">
    <location>
        <begin position="264"/>
        <end position="290"/>
    </location>
</feature>
<gene>
    <name evidence="8" type="ORF">KL771_14815</name>
</gene>
<accession>A0A947D5K2</accession>
<sequence length="598" mass="62180">MRDRKGGRRIIAATAYTAPYARVLDPLCDLLVVDCDVAMQIHGLPSPASADLAMMVLHAHAVARGAPASKIVVELPHASWTHSLDLAYETSIHILREVECCGVLLPLETVAIETIRHLASCKVPVIARADIAMPEEAGLGAQFTAAEREWHAIQVVNDARAVAEAGAFAILAVGQNDKLALALSRAVPVPVIGAESGSLCDGLLLRDVECLSLLRSARENATRSTVPAGSATARKPTPRPAPNRPAHRAPAATVESIAPAIRRDAPAPAAAPSSARAAPKPVSPPTVAAPIFEPMPEARWEAADEPEAAEETVSLRKSPSVEPAGRPDLVTLPEAHWDALTDSAVGTAPAPSEPVEPPASGTGIADDFLSMFGIAEPEEFVSRPPRPTAMPGRRSEAAPDDNAPVPAAKPGPAPASDTSAPTPRRPLAMRERAVVPPPPPASAPPAHRPPPARLPGSAARASEENAGRSSREPDPAPAPAPDPERTTAKILHLPTFSGQRRRRWLGPPTSGPGVLSLLVGICLAGGLVAALLLPERSTVPLSSAANAATVETPVVTSRIRTEAIASSEPSATSGFRSWAGTAGPRPVEVKVLQTRPIF</sequence>